<evidence type="ECO:0000313" key="1">
    <source>
        <dbReference type="EMBL" id="KAK9951312.1"/>
    </source>
</evidence>
<keyword evidence="2" id="KW-1185">Reference proteome</keyword>
<dbReference type="Proteomes" id="UP001457282">
    <property type="component" value="Unassembled WGS sequence"/>
</dbReference>
<dbReference type="PANTHER" id="PTHR48475:SF1">
    <property type="entry name" value="RNASE H TYPE-1 DOMAIN-CONTAINING PROTEIN"/>
    <property type="match status" value="1"/>
</dbReference>
<accession>A0AAW1YRN6</accession>
<reference evidence="1 2" key="1">
    <citation type="journal article" date="2023" name="G3 (Bethesda)">
        <title>A chromosome-length genome assembly and annotation of blackberry (Rubus argutus, cv. 'Hillquist').</title>
        <authorList>
            <person name="Bruna T."/>
            <person name="Aryal R."/>
            <person name="Dudchenko O."/>
            <person name="Sargent D.J."/>
            <person name="Mead D."/>
            <person name="Buti M."/>
            <person name="Cavallini A."/>
            <person name="Hytonen T."/>
            <person name="Andres J."/>
            <person name="Pham M."/>
            <person name="Weisz D."/>
            <person name="Mascagni F."/>
            <person name="Usai G."/>
            <person name="Natali L."/>
            <person name="Bassil N."/>
            <person name="Fernandez G.E."/>
            <person name="Lomsadze A."/>
            <person name="Armour M."/>
            <person name="Olukolu B."/>
            <person name="Poorten T."/>
            <person name="Britton C."/>
            <person name="Davik J."/>
            <person name="Ashrafi H."/>
            <person name="Aiden E.L."/>
            <person name="Borodovsky M."/>
            <person name="Worthington M."/>
        </authorList>
    </citation>
    <scope>NUCLEOTIDE SEQUENCE [LARGE SCALE GENOMIC DNA]</scope>
    <source>
        <strain evidence="1">PI 553951</strain>
    </source>
</reference>
<comment type="caution">
    <text evidence="1">The sequence shown here is derived from an EMBL/GenBank/DDBJ whole genome shotgun (WGS) entry which is preliminary data.</text>
</comment>
<sequence>MFCNNLKKMVLGNKRNRHECLPKALWVYRMTARIVTGCTPYNLVYMSEVVLLLEVQLPSLRVATQLTNPDEIPKIRLAELEALDEKRFTAQQRLEIYQAQVVGASNKKVKLKSFRIGDLVPTERREEILTPKVSSCLDLVAAQEISSNFFTTNTR</sequence>
<dbReference type="InterPro" id="IPR036397">
    <property type="entry name" value="RNaseH_sf"/>
</dbReference>
<organism evidence="1 2">
    <name type="scientific">Rubus argutus</name>
    <name type="common">Southern blackberry</name>
    <dbReference type="NCBI Taxonomy" id="59490"/>
    <lineage>
        <taxon>Eukaryota</taxon>
        <taxon>Viridiplantae</taxon>
        <taxon>Streptophyta</taxon>
        <taxon>Embryophyta</taxon>
        <taxon>Tracheophyta</taxon>
        <taxon>Spermatophyta</taxon>
        <taxon>Magnoliopsida</taxon>
        <taxon>eudicotyledons</taxon>
        <taxon>Gunneridae</taxon>
        <taxon>Pentapetalae</taxon>
        <taxon>rosids</taxon>
        <taxon>fabids</taxon>
        <taxon>Rosales</taxon>
        <taxon>Rosaceae</taxon>
        <taxon>Rosoideae</taxon>
        <taxon>Rosoideae incertae sedis</taxon>
        <taxon>Rubus</taxon>
    </lineage>
</organism>
<protein>
    <submittedName>
        <fullName evidence="1">Uncharacterized protein</fullName>
    </submittedName>
</protein>
<gene>
    <name evidence="1" type="ORF">M0R45_006766</name>
</gene>
<dbReference type="Gene3D" id="3.30.420.10">
    <property type="entry name" value="Ribonuclease H-like superfamily/Ribonuclease H"/>
    <property type="match status" value="1"/>
</dbReference>
<dbReference type="AlphaFoldDB" id="A0AAW1YRN6"/>
<dbReference type="GO" id="GO:0003676">
    <property type="term" value="F:nucleic acid binding"/>
    <property type="evidence" value="ECO:0007669"/>
    <property type="project" value="InterPro"/>
</dbReference>
<dbReference type="EMBL" id="JBEDUW010000001">
    <property type="protein sequence ID" value="KAK9951312.1"/>
    <property type="molecule type" value="Genomic_DNA"/>
</dbReference>
<proteinExistence type="predicted"/>
<name>A0AAW1YRN6_RUBAR</name>
<dbReference type="PANTHER" id="PTHR48475">
    <property type="entry name" value="RIBONUCLEASE H"/>
    <property type="match status" value="1"/>
</dbReference>
<evidence type="ECO:0000313" key="2">
    <source>
        <dbReference type="Proteomes" id="UP001457282"/>
    </source>
</evidence>